<keyword evidence="5" id="KW-1185">Reference proteome</keyword>
<dbReference type="AlphaFoldDB" id="A0A4U0F2K9"/>
<dbReference type="InterPro" id="IPR013736">
    <property type="entry name" value="Xaa-Pro_dipept_C"/>
</dbReference>
<protein>
    <submittedName>
        <fullName evidence="4">CocE/NonD family hydrolase</fullName>
    </submittedName>
</protein>
<dbReference type="NCBIfam" id="TIGR00976">
    <property type="entry name" value="CocE_NonD"/>
    <property type="match status" value="1"/>
</dbReference>
<accession>A0A4U0F2K9</accession>
<feature type="domain" description="Xaa-Pro dipeptidyl-peptidase-like" evidence="2">
    <location>
        <begin position="53"/>
        <end position="312"/>
    </location>
</feature>
<reference evidence="4 5" key="1">
    <citation type="submission" date="2019-04" db="EMBL/GenBank/DDBJ databases">
        <title>Lacinutrix sp. nov., isolated from marine water.</title>
        <authorList>
            <person name="Kim W."/>
        </authorList>
    </citation>
    <scope>NUCLEOTIDE SEQUENCE [LARGE SCALE GENOMIC DNA]</scope>
    <source>
        <strain evidence="4 5">CAU 1491</strain>
    </source>
</reference>
<name>A0A4U0F2K9_9FLAO</name>
<evidence type="ECO:0000256" key="1">
    <source>
        <dbReference type="ARBA" id="ARBA00022801"/>
    </source>
</evidence>
<dbReference type="SUPFAM" id="SSF53474">
    <property type="entry name" value="alpha/beta-Hydrolases"/>
    <property type="match status" value="1"/>
</dbReference>
<dbReference type="InterPro" id="IPR005674">
    <property type="entry name" value="CocE/Ser_esterase"/>
</dbReference>
<dbReference type="InterPro" id="IPR000383">
    <property type="entry name" value="Xaa-Pro-like_dom"/>
</dbReference>
<dbReference type="InterPro" id="IPR029058">
    <property type="entry name" value="AB_hydrolase_fold"/>
</dbReference>
<dbReference type="Pfam" id="PF02129">
    <property type="entry name" value="Peptidase_S15"/>
    <property type="match status" value="1"/>
</dbReference>
<sequence>MKTIPIYIMGFLMLTITSIGSCQTTESFQKPRTVEKEGKQYLVQDSVLITTRDGAKIATIIVRDKNIKTPQTAILFHTVYTRKTDINRAIKAANNGYVGVVSYTRGKGLSPDEIIPYEHESNDVYDVIDWISKQSWNNGEVGMYGGSYVGFVQWAAAKKLHPALKTIVPSATAAPGIAEPMENGVIPHFFYPWPHYVSTNKYLNNELYNDGKRWGNLYQEQYEKGTAYRSMDSLDGLDNPIFRKWLDHPTYDAYWQNMMPYKEDFAQIDIPVLTTTGYYDGGQIGAMHYLKEHYKYNKNAENYLVIGPYTHFGSQSIPDKEVGGYAIDEVAQINITNLIFDWFDYIFKEAPKPELLKDKINYQIMSANTWGHASSINNMSNHTLKYYFNNKPSGVVFKSTFDSGNNGSNQHFSFTEGKPEVLEYLEQEVDFSDRAPEAQHNYFTPFTINETLTVGNGFSFITPAFEEDVELNGSFFGELKIAINKKDMDCSMLLYEQTPEGKYFKLTLRYVGRASHAKNIETRHLLKPNEITSFPFTNVRMTSKKLRKGSRLVIVLNVNKHAYEQLNYGTGKDVSDETIADAKEPLIVKWYNDSFIKFPIKK</sequence>
<evidence type="ECO:0000313" key="5">
    <source>
        <dbReference type="Proteomes" id="UP000307657"/>
    </source>
</evidence>
<dbReference type="Proteomes" id="UP000307657">
    <property type="component" value="Unassembled WGS sequence"/>
</dbReference>
<dbReference type="Gene3D" id="3.40.50.1820">
    <property type="entry name" value="alpha/beta hydrolase"/>
    <property type="match status" value="1"/>
</dbReference>
<dbReference type="Gene3D" id="1.10.3020.10">
    <property type="entry name" value="alpha-amino acid ester hydrolase ( Helical cap domain)"/>
    <property type="match status" value="1"/>
</dbReference>
<dbReference type="Pfam" id="PF08530">
    <property type="entry name" value="PepX_C"/>
    <property type="match status" value="1"/>
</dbReference>
<dbReference type="EMBL" id="SUPL01000001">
    <property type="protein sequence ID" value="TJY38014.1"/>
    <property type="molecule type" value="Genomic_DNA"/>
</dbReference>
<dbReference type="PROSITE" id="PS51257">
    <property type="entry name" value="PROKAR_LIPOPROTEIN"/>
    <property type="match status" value="1"/>
</dbReference>
<evidence type="ECO:0000259" key="3">
    <source>
        <dbReference type="Pfam" id="PF08530"/>
    </source>
</evidence>
<comment type="caution">
    <text evidence="4">The sequence shown here is derived from an EMBL/GenBank/DDBJ whole genome shotgun (WGS) entry which is preliminary data.</text>
</comment>
<dbReference type="OrthoDB" id="319764at2"/>
<dbReference type="GO" id="GO:0008239">
    <property type="term" value="F:dipeptidyl-peptidase activity"/>
    <property type="evidence" value="ECO:0007669"/>
    <property type="project" value="InterPro"/>
</dbReference>
<evidence type="ECO:0000313" key="4">
    <source>
        <dbReference type="EMBL" id="TJY38014.1"/>
    </source>
</evidence>
<feature type="domain" description="Xaa-Pro dipeptidyl-peptidase C-terminal" evidence="3">
    <location>
        <begin position="450"/>
        <end position="556"/>
    </location>
</feature>
<organism evidence="4 5">
    <name type="scientific">Pontimicrobium aquaticum</name>
    <dbReference type="NCBI Taxonomy" id="2565367"/>
    <lineage>
        <taxon>Bacteria</taxon>
        <taxon>Pseudomonadati</taxon>
        <taxon>Bacteroidota</taxon>
        <taxon>Flavobacteriia</taxon>
        <taxon>Flavobacteriales</taxon>
        <taxon>Flavobacteriaceae</taxon>
        <taxon>Pontimicrobium</taxon>
    </lineage>
</organism>
<gene>
    <name evidence="4" type="ORF">E5167_01790</name>
</gene>
<evidence type="ECO:0000259" key="2">
    <source>
        <dbReference type="Pfam" id="PF02129"/>
    </source>
</evidence>
<dbReference type="InterPro" id="IPR008979">
    <property type="entry name" value="Galactose-bd-like_sf"/>
</dbReference>
<dbReference type="RefSeq" id="WP_136840426.1">
    <property type="nucleotide sequence ID" value="NZ_SUPL01000001.1"/>
</dbReference>
<dbReference type="Gene3D" id="2.60.120.260">
    <property type="entry name" value="Galactose-binding domain-like"/>
    <property type="match status" value="1"/>
</dbReference>
<proteinExistence type="predicted"/>
<dbReference type="SUPFAM" id="SSF49785">
    <property type="entry name" value="Galactose-binding domain-like"/>
    <property type="match status" value="1"/>
</dbReference>
<keyword evidence="1 4" id="KW-0378">Hydrolase</keyword>